<evidence type="ECO:0000256" key="1">
    <source>
        <dbReference type="SAM" id="MobiDB-lite"/>
    </source>
</evidence>
<accession>A0A2J8AAT0</accession>
<name>A0A2J8AAT0_9CHLO</name>
<feature type="domain" description="STI1" evidence="2">
    <location>
        <begin position="152"/>
        <end position="191"/>
    </location>
</feature>
<evidence type="ECO:0000313" key="4">
    <source>
        <dbReference type="Proteomes" id="UP000236333"/>
    </source>
</evidence>
<keyword evidence="4" id="KW-1185">Reference proteome</keyword>
<dbReference type="SMART" id="SM00727">
    <property type="entry name" value="STI1"/>
    <property type="match status" value="3"/>
</dbReference>
<proteinExistence type="predicted"/>
<dbReference type="AlphaFoldDB" id="A0A2J8AAT0"/>
<sequence length="335" mass="35400">MQSLARMALRPALLARAVGSEAVLAAAARPTAGETTAPPSLAALRHMSSDSTPNDALRKAERMVELMSGSPQMQQMMMAVMPAPMRSPEVLKQIFGDPAMRRKIAEMIASRGMSIPDHLLERMSPTAMDETFARAQRLGLDPAQLFTKLMAHPGLLAKLQQPRVMMAFLDIAEDPARQAKYEADTELLEVVFKVREVLGTAKPLQAPAAAAGAGTSTPEALGSAPGASSPVAAGAEAEGAASSEAAGPSATQAAAPPPGTAPEQSTPEASGAAYNPLVSLMGSDPKAARWLENPKVMAALQEVHRSPWKTIKYVFDRDVMEAFKDLKVLMQGKKP</sequence>
<feature type="domain" description="STI1" evidence="2">
    <location>
        <begin position="70"/>
        <end position="104"/>
    </location>
</feature>
<feature type="compositionally biased region" description="Low complexity" evidence="1">
    <location>
        <begin position="205"/>
        <end position="254"/>
    </location>
</feature>
<protein>
    <submittedName>
        <fullName evidence="3">Protein TIC 40, chloroplastic</fullName>
    </submittedName>
</protein>
<organism evidence="3 4">
    <name type="scientific">Tetrabaena socialis</name>
    <dbReference type="NCBI Taxonomy" id="47790"/>
    <lineage>
        <taxon>Eukaryota</taxon>
        <taxon>Viridiplantae</taxon>
        <taxon>Chlorophyta</taxon>
        <taxon>core chlorophytes</taxon>
        <taxon>Chlorophyceae</taxon>
        <taxon>CS clade</taxon>
        <taxon>Chlamydomonadales</taxon>
        <taxon>Tetrabaenaceae</taxon>
        <taxon>Tetrabaena</taxon>
    </lineage>
</organism>
<reference evidence="3 4" key="1">
    <citation type="journal article" date="2017" name="Mol. Biol. Evol.">
        <title>The 4-celled Tetrabaena socialis nuclear genome reveals the essential components for genetic control of cell number at the origin of multicellularity in the volvocine lineage.</title>
        <authorList>
            <person name="Featherston J."/>
            <person name="Arakaki Y."/>
            <person name="Hanschen E.R."/>
            <person name="Ferris P.J."/>
            <person name="Michod R.E."/>
            <person name="Olson B.J.S.C."/>
            <person name="Nozaki H."/>
            <person name="Durand P.M."/>
        </authorList>
    </citation>
    <scope>NUCLEOTIDE SEQUENCE [LARGE SCALE GENOMIC DNA]</scope>
    <source>
        <strain evidence="3 4">NIES-571</strain>
    </source>
</reference>
<dbReference type="PANTHER" id="PTHR47296:SF1">
    <property type="entry name" value="PROTEIN TIC 40, CHLOROPLASTIC"/>
    <property type="match status" value="1"/>
</dbReference>
<dbReference type="Proteomes" id="UP000236333">
    <property type="component" value="Unassembled WGS sequence"/>
</dbReference>
<dbReference type="GO" id="GO:0009706">
    <property type="term" value="C:chloroplast inner membrane"/>
    <property type="evidence" value="ECO:0007669"/>
    <property type="project" value="TreeGrafter"/>
</dbReference>
<dbReference type="PANTHER" id="PTHR47296">
    <property type="entry name" value="PROTEIN TIC 40, CHLOROPLASTIC"/>
    <property type="match status" value="1"/>
</dbReference>
<dbReference type="OrthoDB" id="533763at2759"/>
<evidence type="ECO:0000313" key="3">
    <source>
        <dbReference type="EMBL" id="PNH09631.1"/>
    </source>
</evidence>
<dbReference type="EMBL" id="PGGS01000083">
    <property type="protein sequence ID" value="PNH09631.1"/>
    <property type="molecule type" value="Genomic_DNA"/>
</dbReference>
<dbReference type="GO" id="GO:0009535">
    <property type="term" value="C:chloroplast thylakoid membrane"/>
    <property type="evidence" value="ECO:0007669"/>
    <property type="project" value="TreeGrafter"/>
</dbReference>
<feature type="domain" description="STI1" evidence="2">
    <location>
        <begin position="266"/>
        <end position="300"/>
    </location>
</feature>
<dbReference type="Gene3D" id="1.10.260.100">
    <property type="match status" value="2"/>
</dbReference>
<feature type="region of interest" description="Disordered" evidence="1">
    <location>
        <begin position="205"/>
        <end position="270"/>
    </location>
</feature>
<comment type="caution">
    <text evidence="3">The sequence shown here is derived from an EMBL/GenBank/DDBJ whole genome shotgun (WGS) entry which is preliminary data.</text>
</comment>
<dbReference type="GO" id="GO:0045037">
    <property type="term" value="P:protein import into chloroplast stroma"/>
    <property type="evidence" value="ECO:0007669"/>
    <property type="project" value="TreeGrafter"/>
</dbReference>
<evidence type="ECO:0000259" key="2">
    <source>
        <dbReference type="SMART" id="SM00727"/>
    </source>
</evidence>
<gene>
    <name evidence="3" type="ORF">TSOC_003713</name>
</gene>
<dbReference type="GO" id="GO:0009658">
    <property type="term" value="P:chloroplast organization"/>
    <property type="evidence" value="ECO:0007669"/>
    <property type="project" value="TreeGrafter"/>
</dbReference>
<dbReference type="InterPro" id="IPR006636">
    <property type="entry name" value="STI1_HS-bd"/>
</dbReference>